<protein>
    <submittedName>
        <fullName evidence="2">Uncharacterized protein</fullName>
    </submittedName>
</protein>
<name>A0A652KS68_9ACTN</name>
<accession>A0A652KS68</accession>
<dbReference type="RefSeq" id="WP_147983462.1">
    <property type="nucleotide sequence ID" value="NZ_RDBM01000035.1"/>
</dbReference>
<evidence type="ECO:0000256" key="1">
    <source>
        <dbReference type="SAM" id="Phobius"/>
    </source>
</evidence>
<gene>
    <name evidence="2" type="ORF">EAO74_10310</name>
</gene>
<dbReference type="EMBL" id="RDBM01000035">
    <property type="protein sequence ID" value="TXS26530.1"/>
    <property type="molecule type" value="Genomic_DNA"/>
</dbReference>
<keyword evidence="1" id="KW-1133">Transmembrane helix</keyword>
<dbReference type="AlphaFoldDB" id="A0A652KS68"/>
<feature type="transmembrane region" description="Helical" evidence="1">
    <location>
        <begin position="70"/>
        <end position="96"/>
    </location>
</feature>
<comment type="caution">
    <text evidence="2">The sequence shown here is derived from an EMBL/GenBank/DDBJ whole genome shotgun (WGS) entry which is preliminary data.</text>
</comment>
<organism evidence="2">
    <name type="scientific">Streptomyces sp. gb1(2016)</name>
    <dbReference type="NCBI Taxonomy" id="1828321"/>
    <lineage>
        <taxon>Bacteria</taxon>
        <taxon>Bacillati</taxon>
        <taxon>Actinomycetota</taxon>
        <taxon>Actinomycetes</taxon>
        <taxon>Kitasatosporales</taxon>
        <taxon>Streptomycetaceae</taxon>
        <taxon>Streptomyces</taxon>
    </lineage>
</organism>
<keyword evidence="1" id="KW-0472">Membrane</keyword>
<proteinExistence type="predicted"/>
<keyword evidence="1" id="KW-0812">Transmembrane</keyword>
<feature type="transmembrane region" description="Helical" evidence="1">
    <location>
        <begin position="158"/>
        <end position="178"/>
    </location>
</feature>
<evidence type="ECO:0000313" key="2">
    <source>
        <dbReference type="EMBL" id="TXS26530.1"/>
    </source>
</evidence>
<reference evidence="2" key="1">
    <citation type="submission" date="2018-10" db="EMBL/GenBank/DDBJ databases">
        <authorList>
            <person name="Hariharan J."/>
            <person name="Choudoir M.J."/>
            <person name="Diebold P."/>
            <person name="Panke-Buisse K."/>
            <person name="Campbell A.N."/>
            <person name="Buckley D.H."/>
        </authorList>
    </citation>
    <scope>NUCLEOTIDE SEQUENCE</scope>
    <source>
        <strain evidence="2">Gb1</strain>
    </source>
</reference>
<feature type="transmembrane region" description="Helical" evidence="1">
    <location>
        <begin position="116"/>
        <end position="137"/>
    </location>
</feature>
<sequence>MTTTRPRRSPSAPAPRVARRAWDAVTLLPRGAAAFAAATAGRGGSARSLLRVEAGPEVPRPGAVRVAGHALATVLLGALSLVLAGVLLLAVARGLFYGLVDQGPYGHSWGGPSRAGAWLAHFAVATPCAVATVAALYGITGLHERLTAPLRGERRPGWVLPAVLVCCAAGALFVVAFLRQLP</sequence>